<gene>
    <name evidence="1" type="ORF">PDM28_00925</name>
</gene>
<keyword evidence="2" id="KW-1185">Reference proteome</keyword>
<evidence type="ECO:0000313" key="1">
    <source>
        <dbReference type="EMBL" id="WNH48928.1"/>
    </source>
</evidence>
<proteinExistence type="predicted"/>
<reference evidence="1 2" key="1">
    <citation type="submission" date="2022-12" db="EMBL/GenBank/DDBJ databases">
        <title>Two new species, Stenotrophomonas aracearum and Stenotrophomonas oahuensis, isolated from Anthurium (Araceae family) in Hawaii.</title>
        <authorList>
            <person name="Chunag S.C."/>
            <person name="Dobhal S."/>
            <person name="Alvarez A."/>
            <person name="Arif M."/>
        </authorList>
    </citation>
    <scope>NUCLEOTIDE SEQUENCE [LARGE SCALE GENOMIC DNA]</scope>
    <source>
        <strain evidence="1 2">A5588</strain>
    </source>
</reference>
<sequence length="181" mass="20510">MSRYFSPLRVGGQPVDLSHLEPFTIIIQSEKVGKPLRTAITFTNHCFSASHGDLPHPPGDEVIWDGGKMRTFCATRYRLSHALPQVIRSLPERKVILAAHGTTWVHTLTVENPDGPYHLFLTIKRSPKEKRAWQDIDVIVESAYPETRNAPSTTGSWRPFVVVCGDAYLSNPQKPKKKRRR</sequence>
<accession>A0ABY9YDG8</accession>
<dbReference type="RefSeq" id="WP_311183430.1">
    <property type="nucleotide sequence ID" value="NZ_CP115543.1"/>
</dbReference>
<name>A0ABY9YDG8_9GAMM</name>
<evidence type="ECO:0000313" key="2">
    <source>
        <dbReference type="Proteomes" id="UP001305421"/>
    </source>
</evidence>
<protein>
    <submittedName>
        <fullName evidence="1">Heat-shock protein</fullName>
    </submittedName>
</protein>
<organism evidence="1 2">
    <name type="scientific">Stenotrophomonas aracearum</name>
    <dbReference type="NCBI Taxonomy" id="3003272"/>
    <lineage>
        <taxon>Bacteria</taxon>
        <taxon>Pseudomonadati</taxon>
        <taxon>Pseudomonadota</taxon>
        <taxon>Gammaproteobacteria</taxon>
        <taxon>Lysobacterales</taxon>
        <taxon>Lysobacteraceae</taxon>
        <taxon>Stenotrophomonas</taxon>
    </lineage>
</organism>
<dbReference type="EMBL" id="CP115543">
    <property type="protein sequence ID" value="WNH48928.1"/>
    <property type="molecule type" value="Genomic_DNA"/>
</dbReference>
<dbReference type="Proteomes" id="UP001305421">
    <property type="component" value="Chromosome"/>
</dbReference>